<protein>
    <submittedName>
        <fullName evidence="2">Uncharacterized protein</fullName>
    </submittedName>
</protein>
<feature type="region of interest" description="Disordered" evidence="1">
    <location>
        <begin position="69"/>
        <end position="120"/>
    </location>
</feature>
<organism evidence="2">
    <name type="scientific">Micrurus spixii</name>
    <name type="common">Amazon coral snake</name>
    <dbReference type="NCBI Taxonomy" id="129469"/>
    <lineage>
        <taxon>Eukaryota</taxon>
        <taxon>Metazoa</taxon>
        <taxon>Chordata</taxon>
        <taxon>Craniata</taxon>
        <taxon>Vertebrata</taxon>
        <taxon>Euteleostomi</taxon>
        <taxon>Lepidosauria</taxon>
        <taxon>Squamata</taxon>
        <taxon>Bifurcata</taxon>
        <taxon>Unidentata</taxon>
        <taxon>Episquamata</taxon>
        <taxon>Toxicofera</taxon>
        <taxon>Serpentes</taxon>
        <taxon>Colubroidea</taxon>
        <taxon>Elapidae</taxon>
        <taxon>Elapinae</taxon>
        <taxon>Micrurus</taxon>
    </lineage>
</organism>
<proteinExistence type="predicted"/>
<accession>A0A2D4LKC2</accession>
<reference evidence="2" key="2">
    <citation type="submission" date="2017-11" db="EMBL/GenBank/DDBJ databases">
        <title>Coralsnake Venomics: Analyses of Venom Gland Transcriptomes and Proteomes of Six Brazilian Taxa.</title>
        <authorList>
            <person name="Aird S.D."/>
            <person name="Jorge da Silva N."/>
            <person name="Qiu L."/>
            <person name="Villar-Briones A."/>
            <person name="Aparecida-Saddi V."/>
            <person name="Campos-Telles M.P."/>
            <person name="Grau M."/>
            <person name="Mikheyev A.S."/>
        </authorList>
    </citation>
    <scope>NUCLEOTIDE SEQUENCE</scope>
    <source>
        <tissue evidence="2">Venom_gland</tissue>
    </source>
</reference>
<dbReference type="AlphaFoldDB" id="A0A2D4LKC2"/>
<reference evidence="2" key="1">
    <citation type="submission" date="2017-07" db="EMBL/GenBank/DDBJ databases">
        <authorList>
            <person name="Mikheyev A."/>
            <person name="Grau M."/>
        </authorList>
    </citation>
    <scope>NUCLEOTIDE SEQUENCE</scope>
    <source>
        <tissue evidence="2">Venom_gland</tissue>
    </source>
</reference>
<name>A0A2D4LKC2_9SAUR</name>
<evidence type="ECO:0000256" key="1">
    <source>
        <dbReference type="SAM" id="MobiDB-lite"/>
    </source>
</evidence>
<feature type="compositionally biased region" description="Basic and acidic residues" evidence="1">
    <location>
        <begin position="95"/>
        <end position="120"/>
    </location>
</feature>
<dbReference type="EMBL" id="IACM01013213">
    <property type="protein sequence ID" value="LAB21203.1"/>
    <property type="molecule type" value="Transcribed_RNA"/>
</dbReference>
<sequence>MELRQNKLYFVGYGANHRLFKFWEQGTTNIYWSANAEFVEHDGLQKFEKESNNKQYNVIVKSPLYNDHKNDSNIDESVQEKTSITENDSIGEIEENNRTKCTEFSRRSRRERERERERDVKKTVKNALYLELDKESSNLYEIV</sequence>
<evidence type="ECO:0000313" key="2">
    <source>
        <dbReference type="EMBL" id="LAB21203.1"/>
    </source>
</evidence>